<evidence type="ECO:0000313" key="7">
    <source>
        <dbReference type="RefSeq" id="XP_041429196.1"/>
    </source>
</evidence>
<feature type="signal peptide" evidence="4">
    <location>
        <begin position="1"/>
        <end position="18"/>
    </location>
</feature>
<evidence type="ECO:0000256" key="4">
    <source>
        <dbReference type="SAM" id="SignalP"/>
    </source>
</evidence>
<name>A0A8J1LIP0_XENLA</name>
<evidence type="ECO:0000256" key="3">
    <source>
        <dbReference type="SAM" id="Phobius"/>
    </source>
</evidence>
<keyword evidence="6" id="KW-1185">Reference proteome</keyword>
<keyword evidence="3" id="KW-0472">Membrane</keyword>
<sequence>MKALQLMLFVLCLTMGHTNPVNYLNCAPMDIKNITVISDSTIRGCVSQGSKKQVYVLNIQTDMYVDLKVRRPQDSQIKDGDWVLIINTNTFFVNLSVSGSKLPLVLHYPKNTHVNKMPSELHYNETKESLMGKSTELLQWAQTKYGEVTFFGELNNPGKVYLNMGTAFGDGANPCVLQDGFRSKGILEYELRESEIQGCEFKNSSSAVKKKAYIMHVTHPFTSQPSYAIEDSRSKHIIVNLAANVVECEQNPFLMLKSEEGFQWDVRSTIGFGIVASGTYTVHNVDRSLPGISLPDTKEDLIQEAKNKGADTIVYLQIPNAVAITQSFQCEPTKMSTTTPVPTAKHCFELLKYSEQMVRCTDKYLMVQLNERIQKACFSWPVITLKDSDCQLEKIGEPDLYVASLEKCKMKKHGQFLLTEVIQTLDKFSTDPQVISCSVIPVQMLVSRSLDFSQNTSKLQIGEDIHVKVITHFLLDECFLEVDEKKQIVKENVLVEKNLTWNFSTELHSTRGGRLTCIFCVNNKRGCKYYEQLRSSLDVTIDGPIDQNPGLGMPSVLGITFGVFVIGALLTAALWYMYTRTRLSFKMQPVSTAAGGSESSSTNHSIDSTQSTPCSTSSRA</sequence>
<gene>
    <name evidence="7" type="primary">LOC108705033</name>
</gene>
<evidence type="ECO:0000256" key="1">
    <source>
        <dbReference type="ARBA" id="ARBA00023180"/>
    </source>
</evidence>
<dbReference type="CTD" id="108705033"/>
<feature type="chain" id="PRO_5035231373" evidence="4">
    <location>
        <begin position="19"/>
        <end position="620"/>
    </location>
</feature>
<dbReference type="KEGG" id="xla:108705033"/>
<dbReference type="AlphaFoldDB" id="A0A8J1LIP0"/>
<dbReference type="OrthoDB" id="10072329at2759"/>
<dbReference type="GeneID" id="108705033"/>
<keyword evidence="1" id="KW-0325">Glycoprotein</keyword>
<accession>A0A8J1LIP0</accession>
<feature type="region of interest" description="Disordered" evidence="2">
    <location>
        <begin position="594"/>
        <end position="620"/>
    </location>
</feature>
<dbReference type="RefSeq" id="XP_041429196.1">
    <property type="nucleotide sequence ID" value="XM_041573262.1"/>
</dbReference>
<reference evidence="7" key="1">
    <citation type="submission" date="2025-08" db="UniProtKB">
        <authorList>
            <consortium name="RefSeq"/>
        </authorList>
    </citation>
    <scope>IDENTIFICATION</scope>
    <source>
        <strain evidence="7">J_2021</strain>
        <tissue evidence="7">Erythrocytes</tissue>
    </source>
</reference>
<evidence type="ECO:0000256" key="2">
    <source>
        <dbReference type="SAM" id="MobiDB-lite"/>
    </source>
</evidence>
<evidence type="ECO:0000259" key="5">
    <source>
        <dbReference type="Pfam" id="PF26060"/>
    </source>
</evidence>
<keyword evidence="3" id="KW-1133">Transmembrane helix</keyword>
<dbReference type="Proteomes" id="UP000186698">
    <property type="component" value="Chromosome 8L"/>
</dbReference>
<feature type="transmembrane region" description="Helical" evidence="3">
    <location>
        <begin position="556"/>
        <end position="578"/>
    </location>
</feature>
<keyword evidence="4" id="KW-0732">Signal</keyword>
<keyword evidence="3" id="KW-0812">Transmembrane</keyword>
<dbReference type="InterPro" id="IPR058899">
    <property type="entry name" value="TGFBR3/Endoglin-like_N"/>
</dbReference>
<feature type="compositionally biased region" description="Polar residues" evidence="2">
    <location>
        <begin position="603"/>
        <end position="620"/>
    </location>
</feature>
<proteinExistence type="predicted"/>
<organism evidence="6 7">
    <name type="scientific">Xenopus laevis</name>
    <name type="common">African clawed frog</name>
    <dbReference type="NCBI Taxonomy" id="8355"/>
    <lineage>
        <taxon>Eukaryota</taxon>
        <taxon>Metazoa</taxon>
        <taxon>Chordata</taxon>
        <taxon>Craniata</taxon>
        <taxon>Vertebrata</taxon>
        <taxon>Euteleostomi</taxon>
        <taxon>Amphibia</taxon>
        <taxon>Batrachia</taxon>
        <taxon>Anura</taxon>
        <taxon>Pipoidea</taxon>
        <taxon>Pipidae</taxon>
        <taxon>Xenopodinae</taxon>
        <taxon>Xenopus</taxon>
        <taxon>Xenopus</taxon>
    </lineage>
</organism>
<protein>
    <submittedName>
        <fullName evidence="7">Endoglin</fullName>
    </submittedName>
</protein>
<feature type="domain" description="TGFBR3/Endoglin-like N-terminal" evidence="5">
    <location>
        <begin position="40"/>
        <end position="190"/>
    </location>
</feature>
<evidence type="ECO:0000313" key="6">
    <source>
        <dbReference type="Proteomes" id="UP000186698"/>
    </source>
</evidence>
<dbReference type="Pfam" id="PF26060">
    <property type="entry name" value="TGFBR3_N"/>
    <property type="match status" value="1"/>
</dbReference>